<name>A0A1X0ZM75_PSEPU</name>
<protein>
    <submittedName>
        <fullName evidence="1">Uncharacterized protein</fullName>
    </submittedName>
</protein>
<sequence>MNHEKLRLIVKKIKSEWSSPRTAFHFGEECPFLLTSSFSAGATEQKISKIPTQMRSELKELWRISEKTELFKDQLYQQWGIEILTPEECITETSNQQYTRAKDVHENDLIFGRFYGDSELLLITDKGNILLCMPLDPRKEWPELAKTLSDFLENLINSQGAKYWEPPKPKNP</sequence>
<evidence type="ECO:0000313" key="1">
    <source>
        <dbReference type="EMBL" id="POG02844.1"/>
    </source>
</evidence>
<evidence type="ECO:0000313" key="2">
    <source>
        <dbReference type="Proteomes" id="UP000237378"/>
    </source>
</evidence>
<dbReference type="Proteomes" id="UP000237378">
    <property type="component" value="Unassembled WGS sequence"/>
</dbReference>
<comment type="caution">
    <text evidence="1">The sequence shown here is derived from an EMBL/GenBank/DDBJ whole genome shotgun (WGS) entry which is preliminary data.</text>
</comment>
<dbReference type="RefSeq" id="WP_028697151.1">
    <property type="nucleotide sequence ID" value="NZ_JANHKY010000075.1"/>
</dbReference>
<reference evidence="1 2" key="1">
    <citation type="submission" date="2016-08" db="EMBL/GenBank/DDBJ databases">
        <authorList>
            <person name="Seilhamer J.J."/>
        </authorList>
    </citation>
    <scope>NUCLEOTIDE SEQUENCE [LARGE SCALE GENOMIC DNA]</scope>
    <source>
        <strain evidence="1 2">KH-18-2</strain>
    </source>
</reference>
<gene>
    <name evidence="1" type="ORF">BGP82_16130</name>
</gene>
<accession>A0A1X0ZM75</accession>
<dbReference type="EMBL" id="MING01000083">
    <property type="protein sequence ID" value="POG02844.1"/>
    <property type="molecule type" value="Genomic_DNA"/>
</dbReference>
<reference evidence="1 2" key="2">
    <citation type="submission" date="2018-03" db="EMBL/GenBank/DDBJ databases">
        <title>Draft genome of Pseudomonas putida strain KH-18-2.</title>
        <authorList>
            <person name="Yoshizawa S."/>
            <person name="Khan N.H."/>
            <person name="Nishimura M."/>
            <person name="Chiura H.X."/>
            <person name="Ogura Y."/>
            <person name="Hayashi T."/>
            <person name="Kogure K."/>
        </authorList>
    </citation>
    <scope>NUCLEOTIDE SEQUENCE [LARGE SCALE GENOMIC DNA]</scope>
    <source>
        <strain evidence="1 2">KH-18-2</strain>
    </source>
</reference>
<proteinExistence type="predicted"/>
<organism evidence="1 2">
    <name type="scientific">Pseudomonas putida</name>
    <name type="common">Arthrobacter siderocapsulatus</name>
    <dbReference type="NCBI Taxonomy" id="303"/>
    <lineage>
        <taxon>Bacteria</taxon>
        <taxon>Pseudomonadati</taxon>
        <taxon>Pseudomonadota</taxon>
        <taxon>Gammaproteobacteria</taxon>
        <taxon>Pseudomonadales</taxon>
        <taxon>Pseudomonadaceae</taxon>
        <taxon>Pseudomonas</taxon>
    </lineage>
</organism>
<dbReference type="AlphaFoldDB" id="A0A1X0ZM75"/>